<dbReference type="AlphaFoldDB" id="A0A379Z8R3"/>
<name>A0A379Z8R3_SERMA</name>
<protein>
    <recommendedName>
        <fullName evidence="4">Metal-dependent hydrolase</fullName>
    </recommendedName>
</protein>
<evidence type="ECO:0000313" key="2">
    <source>
        <dbReference type="EMBL" id="SUI57428.1"/>
    </source>
</evidence>
<feature type="compositionally biased region" description="Gly residues" evidence="1">
    <location>
        <begin position="120"/>
        <end position="131"/>
    </location>
</feature>
<dbReference type="Gene3D" id="3.60.15.10">
    <property type="entry name" value="Ribonuclease Z/Hydroxyacylglutathione hydrolase-like"/>
    <property type="match status" value="1"/>
</dbReference>
<dbReference type="Proteomes" id="UP000254765">
    <property type="component" value="Unassembled WGS sequence"/>
</dbReference>
<dbReference type="InterPro" id="IPR036866">
    <property type="entry name" value="RibonucZ/Hydroxyglut_hydro"/>
</dbReference>
<dbReference type="EMBL" id="UGYK01000002">
    <property type="protein sequence ID" value="SUI57428.1"/>
    <property type="molecule type" value="Genomic_DNA"/>
</dbReference>
<accession>A0A379Z8R3</accession>
<dbReference type="PANTHER" id="PTHR15032:SF4">
    <property type="entry name" value="N-ACYL-PHOSPHATIDYLETHANOLAMINE-HYDROLYZING PHOSPHOLIPASE D"/>
    <property type="match status" value="1"/>
</dbReference>
<evidence type="ECO:0008006" key="4">
    <source>
        <dbReference type="Google" id="ProtNLM"/>
    </source>
</evidence>
<dbReference type="PANTHER" id="PTHR15032">
    <property type="entry name" value="N-ACYL-PHOSPHATIDYLETHANOLAMINE-HYDROLYZING PHOSPHOLIPASE D"/>
    <property type="match status" value="1"/>
</dbReference>
<feature type="region of interest" description="Disordered" evidence="1">
    <location>
        <begin position="18"/>
        <end position="54"/>
    </location>
</feature>
<evidence type="ECO:0000313" key="3">
    <source>
        <dbReference type="Proteomes" id="UP000254765"/>
    </source>
</evidence>
<organism evidence="2 3">
    <name type="scientific">Serratia marcescens</name>
    <dbReference type="NCBI Taxonomy" id="615"/>
    <lineage>
        <taxon>Bacteria</taxon>
        <taxon>Pseudomonadati</taxon>
        <taxon>Pseudomonadota</taxon>
        <taxon>Gammaproteobacteria</taxon>
        <taxon>Enterobacterales</taxon>
        <taxon>Yersiniaceae</taxon>
        <taxon>Serratia</taxon>
    </lineage>
</organism>
<gene>
    <name evidence="2" type="ORF">NCTC10211_03453</name>
</gene>
<feature type="compositionally biased region" description="Basic and acidic residues" evidence="1">
    <location>
        <begin position="24"/>
        <end position="42"/>
    </location>
</feature>
<proteinExistence type="predicted"/>
<dbReference type="GO" id="GO:0005737">
    <property type="term" value="C:cytoplasm"/>
    <property type="evidence" value="ECO:0007669"/>
    <property type="project" value="TreeGrafter"/>
</dbReference>
<sequence>MKRINRYYDAAKAHHTPEGFRNLEPSRRQEGDLQRWQDERKRQGLPRPPQQGYAQFTERWWQPADLSGSDDCVWWLGHASMLLRLSGRYILIDPVLSERASPLSFYGPKRRTPPPLTGGATAGGGCGADLP</sequence>
<evidence type="ECO:0000256" key="1">
    <source>
        <dbReference type="SAM" id="MobiDB-lite"/>
    </source>
</evidence>
<feature type="region of interest" description="Disordered" evidence="1">
    <location>
        <begin position="104"/>
        <end position="131"/>
    </location>
</feature>
<reference evidence="2 3" key="1">
    <citation type="submission" date="2018-06" db="EMBL/GenBank/DDBJ databases">
        <authorList>
            <consortium name="Pathogen Informatics"/>
            <person name="Doyle S."/>
        </authorList>
    </citation>
    <scope>NUCLEOTIDE SEQUENCE [LARGE SCALE GENOMIC DNA]</scope>
    <source>
        <strain evidence="2 3">NCTC10211</strain>
    </source>
</reference>